<reference evidence="1 2" key="3">
    <citation type="journal article" date="2022" name="Microbiol. Spectr.">
        <title>Folding features and dynamics of 3D genome architecture in plant fungal pathogens.</title>
        <authorList>
            <person name="Xia C."/>
        </authorList>
    </citation>
    <scope>NUCLEOTIDE SEQUENCE [LARGE SCALE GENOMIC DNA]</scope>
    <source>
        <strain evidence="1 2">93-210</strain>
    </source>
</reference>
<keyword evidence="2" id="KW-1185">Reference proteome</keyword>
<proteinExistence type="predicted"/>
<sequence length="650" mass="73519">MFVGPFFVKALHGRNAVEVILTEGYDLKHPTFPVSLLKKYISAEGAENMPVPVPPPVLEDAIDPGAPSKILDEKLTRVHGQDCRLYLTRFKNKSPDKDQWLPKESIKNADVLLRKFRAKRRNPDTRIRAILFCGGECQPPASPEGAELRHDTATGPDTTTGYRTESPGPAGTQTQPPPRSRYNRGRRQTSEANRATSVTSNATTTRSRRAANTGVIPTIHVFGVGRAQRAVMDPAANNEEEIIRRFPGEIPSDIGHMDDPCASCGALHWKHERTLAEFDNENAYYTMCCKKGSIILPVKYDEIDYPDFLRNLLVGSDARSAEFQEHIRAYNNTLSFSSCGTHIDRSTQGQMGIYTFRVSGGLYHDIGSVFPADPNNAAFAQIYVTGGNDRTEAVHRATQSRSPVNETLLLRIQQYLTTHNSYARFFRMIGCDHSPDDQAIYALRHHQQAGLDERVYNEPRTTEVGMVIHNDNPEEIHPRDIVLMRVGGGLYHITDDYSGYLPIRYPIFFPFGEQGWIYGVPSGTDRGLNQNWEAPRFPREVIQWASLLIERLSDATISQLEWYASMIFDRNDKFSAILNGKTLFQEILVDLYICVERSRLNFFRFNQAQIKAELYRGVEESFRDALDIMGRRIIIVTSGEKTTNFKFQKT</sequence>
<reference evidence="2" key="2">
    <citation type="journal article" date="2018" name="Mol. Plant Microbe Interact.">
        <title>Genome sequence resources for the wheat stripe rust pathogen (Puccinia striiformis f. sp. tritici) and the barley stripe rust pathogen (Puccinia striiformis f. sp. hordei).</title>
        <authorList>
            <person name="Xia C."/>
            <person name="Wang M."/>
            <person name="Yin C."/>
            <person name="Cornejo O.E."/>
            <person name="Hulbert S.H."/>
            <person name="Chen X."/>
        </authorList>
    </citation>
    <scope>NUCLEOTIDE SEQUENCE [LARGE SCALE GENOMIC DNA]</scope>
    <source>
        <strain evidence="2">93-210</strain>
    </source>
</reference>
<dbReference type="Proteomes" id="UP001060170">
    <property type="component" value="Chromosome 6"/>
</dbReference>
<accession>A0ACC0EI89</accession>
<comment type="caution">
    <text evidence="1">The sequence shown here is derived from an EMBL/GenBank/DDBJ whole genome shotgun (WGS) entry which is preliminary data.</text>
</comment>
<reference evidence="2" key="1">
    <citation type="journal article" date="2018" name="BMC Genomics">
        <title>Genomic insights into host adaptation between the wheat stripe rust pathogen (Puccinia striiformis f. sp. tritici) and the barley stripe rust pathogen (Puccinia striiformis f. sp. hordei).</title>
        <authorList>
            <person name="Xia C."/>
            <person name="Wang M."/>
            <person name="Yin C."/>
            <person name="Cornejo O.E."/>
            <person name="Hulbert S.H."/>
            <person name="Chen X."/>
        </authorList>
    </citation>
    <scope>NUCLEOTIDE SEQUENCE [LARGE SCALE GENOMIC DNA]</scope>
    <source>
        <strain evidence="2">93-210</strain>
    </source>
</reference>
<organism evidence="1 2">
    <name type="scientific">Puccinia striiformis f. sp. tritici</name>
    <dbReference type="NCBI Taxonomy" id="168172"/>
    <lineage>
        <taxon>Eukaryota</taxon>
        <taxon>Fungi</taxon>
        <taxon>Dikarya</taxon>
        <taxon>Basidiomycota</taxon>
        <taxon>Pucciniomycotina</taxon>
        <taxon>Pucciniomycetes</taxon>
        <taxon>Pucciniales</taxon>
        <taxon>Pucciniaceae</taxon>
        <taxon>Puccinia</taxon>
    </lineage>
</organism>
<dbReference type="EMBL" id="CM045870">
    <property type="protein sequence ID" value="KAI7953572.1"/>
    <property type="molecule type" value="Genomic_DNA"/>
</dbReference>
<name>A0ACC0EI89_9BASI</name>
<evidence type="ECO:0000313" key="1">
    <source>
        <dbReference type="EMBL" id="KAI7953572.1"/>
    </source>
</evidence>
<gene>
    <name evidence="1" type="ORF">MJO28_006119</name>
</gene>
<protein>
    <submittedName>
        <fullName evidence="1">Uncharacterized protein</fullName>
    </submittedName>
</protein>
<evidence type="ECO:0000313" key="2">
    <source>
        <dbReference type="Proteomes" id="UP001060170"/>
    </source>
</evidence>